<dbReference type="OrthoDB" id="9802587at2"/>
<dbReference type="PANTHER" id="PTHR45753:SF2">
    <property type="entry name" value="ORNITHINE CARBAMOYLTRANSFERASE"/>
    <property type="match status" value="1"/>
</dbReference>
<reference evidence="8 9" key="1">
    <citation type="submission" date="2019-10" db="EMBL/GenBank/DDBJ databases">
        <title>New species of Slilvanegrellaceae.</title>
        <authorList>
            <person name="Pitt A."/>
            <person name="Hahn M.W."/>
        </authorList>
    </citation>
    <scope>NUCLEOTIDE SEQUENCE [LARGE SCALE GENOMIC DNA]</scope>
    <source>
        <strain evidence="8 9">SP-Ram-0.45-NSY-1</strain>
    </source>
</reference>
<dbReference type="Proteomes" id="UP000437748">
    <property type="component" value="Unassembled WGS sequence"/>
</dbReference>
<feature type="binding site" evidence="5">
    <location>
        <begin position="233"/>
        <end position="234"/>
    </location>
    <ligand>
        <name>L-ornithine</name>
        <dbReference type="ChEBI" id="CHEBI:46911"/>
    </ligand>
</feature>
<dbReference type="RefSeq" id="WP_153421267.1">
    <property type="nucleotide sequence ID" value="NZ_WFLM01000005.1"/>
</dbReference>
<dbReference type="Gene3D" id="3.40.50.1370">
    <property type="entry name" value="Aspartate/ornithine carbamoyltransferase"/>
    <property type="match status" value="2"/>
</dbReference>
<dbReference type="PRINTS" id="PR00102">
    <property type="entry name" value="OTCASE"/>
</dbReference>
<dbReference type="PROSITE" id="PS00097">
    <property type="entry name" value="CARBAMOYLTRANSFERASE"/>
    <property type="match status" value="1"/>
</dbReference>
<dbReference type="InterPro" id="IPR006131">
    <property type="entry name" value="Asp_carbamoyltransf_Asp/Orn-bd"/>
</dbReference>
<dbReference type="AlphaFoldDB" id="A0A6N6VQC2"/>
<dbReference type="Pfam" id="PF02729">
    <property type="entry name" value="OTCace_N"/>
    <property type="match status" value="1"/>
</dbReference>
<feature type="domain" description="Aspartate/ornithine carbamoyltransferase carbamoyl-P binding" evidence="7">
    <location>
        <begin position="6"/>
        <end position="146"/>
    </location>
</feature>
<keyword evidence="9" id="KW-1185">Reference proteome</keyword>
<comment type="subcellular location">
    <subcellularLocation>
        <location evidence="5">Cytoplasm</location>
    </subcellularLocation>
</comment>
<dbReference type="HAMAP" id="MF_01109">
    <property type="entry name" value="OTCase"/>
    <property type="match status" value="1"/>
</dbReference>
<accession>A0A6N6VQC2</accession>
<sequence>MKLKGRSLSTLLDISQNEFFYLLELSHKVKKEKRDRIFPKRLINKNIALIFEKSSTRTRSSFVVAAHDEGANAEFLNRNDIHFGKKESVKDTARVLGRLFDGIMFRGFEQKTLEDLIQYSGVPVWNALTDDHHPTQALADIMTCQEKLGNLKGKKIVYLGDGANNVAHSLMIASCYAGMHIVICSPESRRPNDFIIKECLKINKETGSILEFETSPMNAIIDADCLYTDVWISMGEEENKEAKERIELLKPYQINSEIMAATKNKNTLFLHCLPAIKGMEVTEEIFESMNSAVFDQAENRMHTIKALLIATMQD</sequence>
<dbReference type="InterPro" id="IPR006130">
    <property type="entry name" value="Asp/Orn_carbamoylTrfase"/>
</dbReference>
<dbReference type="EMBL" id="WFLM01000005">
    <property type="protein sequence ID" value="KAB8036852.1"/>
    <property type="molecule type" value="Genomic_DNA"/>
</dbReference>
<comment type="caution">
    <text evidence="5">Lacks conserved residue(s) required for the propagation of feature annotation.</text>
</comment>
<proteinExistence type="inferred from homology"/>
<evidence type="ECO:0000256" key="5">
    <source>
        <dbReference type="HAMAP-Rule" id="MF_01109"/>
    </source>
</evidence>
<dbReference type="GO" id="GO:0042450">
    <property type="term" value="P:L-arginine biosynthetic process via ornithine"/>
    <property type="evidence" value="ECO:0007669"/>
    <property type="project" value="UniProtKB-UniRule"/>
</dbReference>
<feature type="binding site" evidence="5">
    <location>
        <begin position="55"/>
        <end position="58"/>
    </location>
    <ligand>
        <name>carbamoyl phosphate</name>
        <dbReference type="ChEBI" id="CHEBI:58228"/>
    </ligand>
</feature>
<dbReference type="GO" id="GO:0005737">
    <property type="term" value="C:cytoplasm"/>
    <property type="evidence" value="ECO:0007669"/>
    <property type="project" value="UniProtKB-SubCell"/>
</dbReference>
<dbReference type="NCBIfam" id="TIGR00658">
    <property type="entry name" value="orni_carb_tr"/>
    <property type="match status" value="1"/>
</dbReference>
<evidence type="ECO:0000313" key="9">
    <source>
        <dbReference type="Proteomes" id="UP000437748"/>
    </source>
</evidence>
<dbReference type="GO" id="GO:0004585">
    <property type="term" value="F:ornithine carbamoyltransferase activity"/>
    <property type="evidence" value="ECO:0007669"/>
    <property type="project" value="UniProtKB-UniRule"/>
</dbReference>
<dbReference type="NCBIfam" id="NF001986">
    <property type="entry name" value="PRK00779.1"/>
    <property type="match status" value="1"/>
</dbReference>
<protein>
    <recommendedName>
        <fullName evidence="2 5">Ornithine carbamoyltransferase</fullName>
        <shortName evidence="5">OTCase</shortName>
        <ecNumber evidence="2 5">2.1.3.3</ecNumber>
    </recommendedName>
</protein>
<evidence type="ECO:0000256" key="3">
    <source>
        <dbReference type="ARBA" id="ARBA00022679"/>
    </source>
</evidence>
<gene>
    <name evidence="8" type="primary">argF</name>
    <name evidence="8" type="ORF">GCL60_13485</name>
</gene>
<organism evidence="8 9">
    <name type="scientific">Silvanigrella paludirubra</name>
    <dbReference type="NCBI Taxonomy" id="2499159"/>
    <lineage>
        <taxon>Bacteria</taxon>
        <taxon>Pseudomonadati</taxon>
        <taxon>Bdellovibrionota</taxon>
        <taxon>Oligoflexia</taxon>
        <taxon>Silvanigrellales</taxon>
        <taxon>Silvanigrellaceae</taxon>
        <taxon>Silvanigrella</taxon>
    </lineage>
</organism>
<evidence type="ECO:0000259" key="6">
    <source>
        <dbReference type="Pfam" id="PF00185"/>
    </source>
</evidence>
<feature type="binding site" evidence="5">
    <location>
        <position position="165"/>
    </location>
    <ligand>
        <name>L-ornithine</name>
        <dbReference type="ChEBI" id="CHEBI:46911"/>
    </ligand>
</feature>
<feature type="binding site" evidence="5">
    <location>
        <begin position="272"/>
        <end position="273"/>
    </location>
    <ligand>
        <name>carbamoyl phosphate</name>
        <dbReference type="ChEBI" id="CHEBI:58228"/>
    </ligand>
</feature>
<dbReference type="InterPro" id="IPR002292">
    <property type="entry name" value="Orn/put_carbamltrans"/>
</dbReference>
<dbReference type="SUPFAM" id="SSF53671">
    <property type="entry name" value="Aspartate/ornithine carbamoyltransferase"/>
    <property type="match status" value="1"/>
</dbReference>
<evidence type="ECO:0000259" key="7">
    <source>
        <dbReference type="Pfam" id="PF02729"/>
    </source>
</evidence>
<comment type="catalytic activity">
    <reaction evidence="4 5">
        <text>carbamoyl phosphate + L-ornithine = L-citrulline + phosphate + H(+)</text>
        <dbReference type="Rhea" id="RHEA:19513"/>
        <dbReference type="ChEBI" id="CHEBI:15378"/>
        <dbReference type="ChEBI" id="CHEBI:43474"/>
        <dbReference type="ChEBI" id="CHEBI:46911"/>
        <dbReference type="ChEBI" id="CHEBI:57743"/>
        <dbReference type="ChEBI" id="CHEBI:58228"/>
        <dbReference type="EC" id="2.1.3.3"/>
    </reaction>
</comment>
<dbReference type="PANTHER" id="PTHR45753">
    <property type="entry name" value="ORNITHINE CARBAMOYLTRANSFERASE, MITOCHONDRIAL"/>
    <property type="match status" value="1"/>
</dbReference>
<dbReference type="GO" id="GO:0016597">
    <property type="term" value="F:amino acid binding"/>
    <property type="evidence" value="ECO:0007669"/>
    <property type="project" value="InterPro"/>
</dbReference>
<keyword evidence="3 5" id="KW-0808">Transferase</keyword>
<keyword evidence="5" id="KW-0963">Cytoplasm</keyword>
<dbReference type="Pfam" id="PF00185">
    <property type="entry name" value="OTCace"/>
    <property type="match status" value="1"/>
</dbReference>
<feature type="binding site" evidence="5">
    <location>
        <begin position="133"/>
        <end position="136"/>
    </location>
    <ligand>
        <name>carbamoyl phosphate</name>
        <dbReference type="ChEBI" id="CHEBI:58228"/>
    </ligand>
</feature>
<name>A0A6N6VQC2_9BACT</name>
<dbReference type="GO" id="GO:0019240">
    <property type="term" value="P:citrulline biosynthetic process"/>
    <property type="evidence" value="ECO:0007669"/>
    <property type="project" value="TreeGrafter"/>
</dbReference>
<evidence type="ECO:0000256" key="2">
    <source>
        <dbReference type="ARBA" id="ARBA00013007"/>
    </source>
</evidence>
<dbReference type="InterPro" id="IPR036901">
    <property type="entry name" value="Asp/Orn_carbamoylTrfase_sf"/>
</dbReference>
<dbReference type="InterPro" id="IPR024904">
    <property type="entry name" value="OTCase_ArgI"/>
</dbReference>
<feature type="binding site" evidence="5">
    <location>
        <position position="300"/>
    </location>
    <ligand>
        <name>carbamoyl phosphate</name>
        <dbReference type="ChEBI" id="CHEBI:58228"/>
    </ligand>
</feature>
<dbReference type="PRINTS" id="PR00100">
    <property type="entry name" value="AOTCASE"/>
</dbReference>
<feature type="binding site" evidence="5">
    <location>
        <position position="106"/>
    </location>
    <ligand>
        <name>carbamoyl phosphate</name>
        <dbReference type="ChEBI" id="CHEBI:58228"/>
    </ligand>
</feature>
<comment type="similarity">
    <text evidence="1 5">Belongs to the aspartate/ornithine carbamoyltransferase superfamily. OTCase family.</text>
</comment>
<evidence type="ECO:0000313" key="8">
    <source>
        <dbReference type="EMBL" id="KAB8036852.1"/>
    </source>
</evidence>
<dbReference type="InterPro" id="IPR006132">
    <property type="entry name" value="Asp/Orn_carbamoyltranf_P-bd"/>
</dbReference>
<dbReference type="EC" id="2.1.3.3" evidence="2 5"/>
<feature type="domain" description="Aspartate/ornithine carbamoyltransferase Asp/Orn-binding" evidence="6">
    <location>
        <begin position="152"/>
        <end position="310"/>
    </location>
</feature>
<comment type="caution">
    <text evidence="8">The sequence shown here is derived from an EMBL/GenBank/DDBJ whole genome shotgun (WGS) entry which is preliminary data.</text>
</comment>
<evidence type="ECO:0000256" key="4">
    <source>
        <dbReference type="ARBA" id="ARBA00048772"/>
    </source>
</evidence>
<feature type="binding site" evidence="5">
    <location>
        <position position="229"/>
    </location>
    <ligand>
        <name>L-ornithine</name>
        <dbReference type="ChEBI" id="CHEBI:46911"/>
    </ligand>
</feature>
<evidence type="ECO:0000256" key="1">
    <source>
        <dbReference type="ARBA" id="ARBA00007805"/>
    </source>
</evidence>
<dbReference type="FunFam" id="3.40.50.1370:FF:000008">
    <property type="entry name" value="Ornithine carbamoyltransferase"/>
    <property type="match status" value="1"/>
</dbReference>